<comment type="caution">
    <text evidence="2">The sequence shown here is derived from an EMBL/GenBank/DDBJ whole genome shotgun (WGS) entry which is preliminary data.</text>
</comment>
<evidence type="ECO:0000313" key="3">
    <source>
        <dbReference type="EMBL" id="MCS5712145.1"/>
    </source>
</evidence>
<keyword evidence="1" id="KW-0472">Membrane</keyword>
<dbReference type="AlphaFoldDB" id="A0A0Q9YY63"/>
<evidence type="ECO:0000256" key="1">
    <source>
        <dbReference type="SAM" id="Phobius"/>
    </source>
</evidence>
<keyword evidence="1" id="KW-0812">Transmembrane</keyword>
<feature type="transmembrane region" description="Helical" evidence="1">
    <location>
        <begin position="44"/>
        <end position="66"/>
    </location>
</feature>
<proteinExistence type="predicted"/>
<gene>
    <name evidence="2" type="ORF">HT99x_00026</name>
    <name evidence="3" type="ORF">HT99x_011940</name>
</gene>
<keyword evidence="1" id="KW-1133">Transmembrane helix</keyword>
<name>A0A0Q9YY63_9GAMM</name>
<keyword evidence="4" id="KW-1185">Reference proteome</keyword>
<dbReference type="STRING" id="295108.HT99x_00026"/>
<dbReference type="Proteomes" id="UP000051497">
    <property type="component" value="Unassembled WGS sequence"/>
</dbReference>
<feature type="transmembrane region" description="Helical" evidence="1">
    <location>
        <begin position="16"/>
        <end position="38"/>
    </location>
</feature>
<reference evidence="3" key="3">
    <citation type="submission" date="2021-06" db="EMBL/GenBank/DDBJ databases">
        <title>Genomic Description and Analysis of Intracellular Bacteria, Candidatus Berkiella cookevillensis and Candidatus Berkiella aquae.</title>
        <authorList>
            <person name="Kidane D.T."/>
            <person name="Mehari Y.T."/>
            <person name="Rice F.C."/>
            <person name="Arivett B.A."/>
            <person name="Farone A.L."/>
            <person name="Berk S.G."/>
            <person name="Farone M.B."/>
        </authorList>
    </citation>
    <scope>NUCLEOTIDE SEQUENCE</scope>
    <source>
        <strain evidence="3">HT99</strain>
    </source>
</reference>
<sequence>MKIPFTNIEITRNEQIGLAAGGIAAAGLGWAAFSLGFGSAPINWLTGIATPLATTAITATAAGIAYGAKKAADYVLGTASDTIESYAASHPESRLGRWTEYTPDKADRNNYDHVLPPAAFNMPGDMRLTKAGTFHKTDVRQLCKDLKHTSVDSFTTPTLTSSEKPVQYTLPAMNQQEIEKIPHHTTRSGKRF</sequence>
<organism evidence="2">
    <name type="scientific">Candidatus Berkiella aquae</name>
    <dbReference type="NCBI Taxonomy" id="295108"/>
    <lineage>
        <taxon>Bacteria</taxon>
        <taxon>Pseudomonadati</taxon>
        <taxon>Pseudomonadota</taxon>
        <taxon>Gammaproteobacteria</taxon>
        <taxon>Candidatus Berkiellales</taxon>
        <taxon>Candidatus Berkiellaceae</taxon>
        <taxon>Candidatus Berkiella</taxon>
    </lineage>
</organism>
<evidence type="ECO:0000313" key="2">
    <source>
        <dbReference type="EMBL" id="KRG22490.1"/>
    </source>
</evidence>
<accession>A0A0Q9YY63</accession>
<protein>
    <submittedName>
        <fullName evidence="2">Uncharacterized protein</fullName>
    </submittedName>
</protein>
<evidence type="ECO:0000313" key="4">
    <source>
        <dbReference type="Proteomes" id="UP000051497"/>
    </source>
</evidence>
<dbReference type="EMBL" id="LKAJ01000001">
    <property type="protein sequence ID" value="KRG22490.1"/>
    <property type="molecule type" value="Genomic_DNA"/>
</dbReference>
<dbReference type="EMBL" id="LKAJ02000001">
    <property type="protein sequence ID" value="MCS5712145.1"/>
    <property type="molecule type" value="Genomic_DNA"/>
</dbReference>
<reference evidence="2" key="1">
    <citation type="submission" date="2015-09" db="EMBL/GenBank/DDBJ databases">
        <title>Draft Genome Sequences of Two Novel Amoeba-resistant Intranuclear Bacteria, Candidatus Berkiella cookevillensis and Candidatus Berkiella aquae.</title>
        <authorList>
            <person name="Mehari Y.T."/>
            <person name="Arivett B.A."/>
            <person name="Farone A.L."/>
            <person name="Gunderson J.H."/>
            <person name="Farone M.B."/>
        </authorList>
    </citation>
    <scope>NUCLEOTIDE SEQUENCE [LARGE SCALE GENOMIC DNA]</scope>
    <source>
        <strain evidence="2">HT99</strain>
    </source>
</reference>
<reference evidence="3" key="2">
    <citation type="journal article" date="2016" name="Genome Announc.">
        <title>Draft Genome Sequences of Two Novel Amoeba-Resistant Intranuclear Bacteria, 'Candidatus Berkiella cookevillensis' and 'Candidatus Berkiella aquae'.</title>
        <authorList>
            <person name="Mehari Y.T."/>
            <person name="Arivett B.A."/>
            <person name="Farone A.L."/>
            <person name="Gunderson J.H."/>
            <person name="Farone M.B."/>
        </authorList>
    </citation>
    <scope>NUCLEOTIDE SEQUENCE</scope>
    <source>
        <strain evidence="3">HT99</strain>
    </source>
</reference>
<dbReference type="RefSeq" id="WP_075064696.1">
    <property type="nucleotide sequence ID" value="NZ_LKAJ02000001.1"/>
</dbReference>